<keyword evidence="3" id="KW-1185">Reference proteome</keyword>
<evidence type="ECO:0000256" key="1">
    <source>
        <dbReference type="SAM" id="MobiDB-lite"/>
    </source>
</evidence>
<reference evidence="3" key="1">
    <citation type="journal article" date="2023" name="Commun. Biol.">
        <title>Genome analysis of Parmales, the sister group of diatoms, reveals the evolutionary specialization of diatoms from phago-mixotrophs to photoautotrophs.</title>
        <authorList>
            <person name="Ban H."/>
            <person name="Sato S."/>
            <person name="Yoshikawa S."/>
            <person name="Yamada K."/>
            <person name="Nakamura Y."/>
            <person name="Ichinomiya M."/>
            <person name="Sato N."/>
            <person name="Blanc-Mathieu R."/>
            <person name="Endo H."/>
            <person name="Kuwata A."/>
            <person name="Ogata H."/>
        </authorList>
    </citation>
    <scope>NUCLEOTIDE SEQUENCE [LARGE SCALE GENOMIC DNA]</scope>
    <source>
        <strain evidence="3">NIES 3700</strain>
    </source>
</reference>
<comment type="caution">
    <text evidence="2">The sequence shown here is derived from an EMBL/GenBank/DDBJ whole genome shotgun (WGS) entry which is preliminary data.</text>
</comment>
<dbReference type="AlphaFoldDB" id="A0A9W7AAQ1"/>
<protein>
    <submittedName>
        <fullName evidence="2">Uncharacterized protein</fullName>
    </submittedName>
</protein>
<dbReference type="EMBL" id="BRXW01000554">
    <property type="protein sequence ID" value="GMH65753.1"/>
    <property type="molecule type" value="Genomic_DNA"/>
</dbReference>
<evidence type="ECO:0000313" key="3">
    <source>
        <dbReference type="Proteomes" id="UP001165122"/>
    </source>
</evidence>
<feature type="compositionally biased region" description="Basic residues" evidence="1">
    <location>
        <begin position="231"/>
        <end position="250"/>
    </location>
</feature>
<accession>A0A9W7AAQ1</accession>
<evidence type="ECO:0000313" key="2">
    <source>
        <dbReference type="EMBL" id="GMH65753.1"/>
    </source>
</evidence>
<gene>
    <name evidence="2" type="ORF">TrLO_g14498</name>
</gene>
<proteinExistence type="predicted"/>
<feature type="region of interest" description="Disordered" evidence="1">
    <location>
        <begin position="229"/>
        <end position="250"/>
    </location>
</feature>
<name>A0A9W7AAQ1_9STRA</name>
<dbReference type="OrthoDB" id="10672212at2759"/>
<sequence>MLYSSLARARSFLNRPPIRSNILGSLSSFRALSSSPPPLTIFKRNDTSFTSPSSPPPLIIGNVFHTCYWWWYTTSFAPTLIAANVGNIDERVGFVGLGLSIMMTGGAFIYSTRLVSKVLLLPSKKLEIYTHTIPFGRPSPTSKETLQIGECSVELSKDADPKISLSPGAGYQPFKRSNDTLASFLLDIDHGTLPSGREIALETLVFGRQSSVKDVVAAAADRNNCVIEKGTKKKGKRKRYNPKQQNNRRK</sequence>
<organism evidence="2 3">
    <name type="scientific">Triparma laevis f. longispina</name>
    <dbReference type="NCBI Taxonomy" id="1714387"/>
    <lineage>
        <taxon>Eukaryota</taxon>
        <taxon>Sar</taxon>
        <taxon>Stramenopiles</taxon>
        <taxon>Ochrophyta</taxon>
        <taxon>Bolidophyceae</taxon>
        <taxon>Parmales</taxon>
        <taxon>Triparmaceae</taxon>
        <taxon>Triparma</taxon>
    </lineage>
</organism>
<dbReference type="Proteomes" id="UP001165122">
    <property type="component" value="Unassembled WGS sequence"/>
</dbReference>